<dbReference type="InterPro" id="IPR002713">
    <property type="entry name" value="FF_domain"/>
</dbReference>
<accession>A0A6C1DW07</accession>
<feature type="domain" description="FF" evidence="1">
    <location>
        <begin position="97"/>
        <end position="158"/>
    </location>
</feature>
<proteinExistence type="predicted"/>
<dbReference type="EMBL" id="CP048992">
    <property type="protein sequence ID" value="QID80810.1"/>
    <property type="molecule type" value="Genomic_DNA"/>
</dbReference>
<dbReference type="OrthoDB" id="187617at2759"/>
<evidence type="ECO:0000313" key="2">
    <source>
        <dbReference type="EMBL" id="QID80810.1"/>
    </source>
</evidence>
<name>A0A6C1DW07_SACPS</name>
<dbReference type="PROSITE" id="PS51676">
    <property type="entry name" value="FF"/>
    <property type="match status" value="1"/>
</dbReference>
<sequence length="189" mass="22076">MLGRNGSSCLDLFLDFVDEQRMYIFAQRSIAQQTLIDQNFEWNDADSDEITKQNIEKVLENDRKFDKVDKEDISLIVDGLIKQRNEKIQQKLQNERRILEQKKHYFWLLLQRTYTKTGKPKPSTWDLASKELGESLEYKALGDEDNIRRQIFEDFKPESSAPTAESATANLTLTASKKRHLTPAVELDY</sequence>
<dbReference type="AlphaFoldDB" id="A0A6C1DW07"/>
<dbReference type="SMART" id="SM00441">
    <property type="entry name" value="FF"/>
    <property type="match status" value="1"/>
</dbReference>
<dbReference type="InterPro" id="IPR036517">
    <property type="entry name" value="FF_domain_sf"/>
</dbReference>
<dbReference type="Gene3D" id="1.10.10.440">
    <property type="entry name" value="FF domain"/>
    <property type="match status" value="1"/>
</dbReference>
<reference evidence="2 3" key="1">
    <citation type="journal article" date="2019" name="BMC Genomics">
        <title>Chromosome level assembly and comparative genome analysis confirm lager-brewing yeasts originated from a single hybridization.</title>
        <authorList>
            <person name="Salazar A.N."/>
            <person name="Gorter de Vries A.R."/>
            <person name="van den Broek M."/>
            <person name="Brouwers N."/>
            <person name="de la Torre Cortes P."/>
            <person name="Kuijpers N.G.A."/>
            <person name="Daran J.G."/>
            <person name="Abeel T."/>
        </authorList>
    </citation>
    <scope>NUCLEOTIDE SEQUENCE [LARGE SCALE GENOMIC DNA]</scope>
    <source>
        <strain evidence="2 3">CBS 1483</strain>
    </source>
</reference>
<evidence type="ECO:0000313" key="3">
    <source>
        <dbReference type="Proteomes" id="UP000501346"/>
    </source>
</evidence>
<protein>
    <submittedName>
        <fullName evidence="2">U1 snRNP protein</fullName>
    </submittedName>
</protein>
<keyword evidence="3" id="KW-1185">Reference proteome</keyword>
<gene>
    <name evidence="2" type="primary">PRP40_2</name>
    <name evidence="2" type="ORF">GRS66_003160</name>
</gene>
<dbReference type="Proteomes" id="UP000501346">
    <property type="component" value="Chromosome ScXI"/>
</dbReference>
<evidence type="ECO:0000259" key="1">
    <source>
        <dbReference type="PROSITE" id="PS51676"/>
    </source>
</evidence>
<organism evidence="2 3">
    <name type="scientific">Saccharomyces pastorianus</name>
    <name type="common">Lager yeast</name>
    <name type="synonym">Saccharomyces cerevisiae x Saccharomyces eubayanus</name>
    <dbReference type="NCBI Taxonomy" id="27292"/>
    <lineage>
        <taxon>Eukaryota</taxon>
        <taxon>Fungi</taxon>
        <taxon>Dikarya</taxon>
        <taxon>Ascomycota</taxon>
        <taxon>Saccharomycotina</taxon>
        <taxon>Saccharomycetes</taxon>
        <taxon>Saccharomycetales</taxon>
        <taxon>Saccharomycetaceae</taxon>
        <taxon>Saccharomyces</taxon>
    </lineage>
</organism>